<organism evidence="1 2">
    <name type="scientific">Diploptera punctata</name>
    <name type="common">Pacific beetle cockroach</name>
    <dbReference type="NCBI Taxonomy" id="6984"/>
    <lineage>
        <taxon>Eukaryota</taxon>
        <taxon>Metazoa</taxon>
        <taxon>Ecdysozoa</taxon>
        <taxon>Arthropoda</taxon>
        <taxon>Hexapoda</taxon>
        <taxon>Insecta</taxon>
        <taxon>Pterygota</taxon>
        <taxon>Neoptera</taxon>
        <taxon>Polyneoptera</taxon>
        <taxon>Dictyoptera</taxon>
        <taxon>Blattodea</taxon>
        <taxon>Blaberoidea</taxon>
        <taxon>Blaberidae</taxon>
        <taxon>Diplopterinae</taxon>
        <taxon>Diploptera</taxon>
    </lineage>
</organism>
<feature type="non-terminal residue" evidence="1">
    <location>
        <position position="124"/>
    </location>
</feature>
<keyword evidence="2" id="KW-1185">Reference proteome</keyword>
<gene>
    <name evidence="1" type="ORF">L9F63_009235</name>
</gene>
<comment type="caution">
    <text evidence="1">The sequence shown here is derived from an EMBL/GenBank/DDBJ whole genome shotgun (WGS) entry which is preliminary data.</text>
</comment>
<evidence type="ECO:0000313" key="2">
    <source>
        <dbReference type="Proteomes" id="UP001233999"/>
    </source>
</evidence>
<dbReference type="EMBL" id="JASPKZ010000419">
    <property type="protein sequence ID" value="KAJ9600465.1"/>
    <property type="molecule type" value="Genomic_DNA"/>
</dbReference>
<reference evidence="1" key="2">
    <citation type="submission" date="2023-05" db="EMBL/GenBank/DDBJ databases">
        <authorList>
            <person name="Fouks B."/>
        </authorList>
    </citation>
    <scope>NUCLEOTIDE SEQUENCE</scope>
    <source>
        <strain evidence="1">Stay&amp;Tobe</strain>
        <tissue evidence="1">Testes</tissue>
    </source>
</reference>
<reference evidence="1" key="1">
    <citation type="journal article" date="2023" name="IScience">
        <title>Live-bearing cockroach genome reveals convergent evolutionary mechanisms linked to viviparity in insects and beyond.</title>
        <authorList>
            <person name="Fouks B."/>
            <person name="Harrison M.C."/>
            <person name="Mikhailova A.A."/>
            <person name="Marchal E."/>
            <person name="English S."/>
            <person name="Carruthers M."/>
            <person name="Jennings E.C."/>
            <person name="Chiamaka E.L."/>
            <person name="Frigard R.A."/>
            <person name="Pippel M."/>
            <person name="Attardo G.M."/>
            <person name="Benoit J.B."/>
            <person name="Bornberg-Bauer E."/>
            <person name="Tobe S.S."/>
        </authorList>
    </citation>
    <scope>NUCLEOTIDE SEQUENCE</scope>
    <source>
        <strain evidence="1">Stay&amp;Tobe</strain>
    </source>
</reference>
<protein>
    <submittedName>
        <fullName evidence="1">Uncharacterized protein</fullName>
    </submittedName>
</protein>
<sequence>CLNIKMQLMGRTMVFLAVYAPTDDAAQRECEKRHLLLDDLPGCQSNVCYHRRKLTYGRLNIGSTRTVTYPYFSIRFLKTQLGVDRYYNITTAVAYNSVKPTVIGFSKLLNVKELDINKYPNNGG</sequence>
<feature type="non-terminal residue" evidence="1">
    <location>
        <position position="1"/>
    </location>
</feature>
<dbReference type="Proteomes" id="UP001233999">
    <property type="component" value="Unassembled WGS sequence"/>
</dbReference>
<name>A0AAD8AKL9_DIPPU</name>
<evidence type="ECO:0000313" key="1">
    <source>
        <dbReference type="EMBL" id="KAJ9600465.1"/>
    </source>
</evidence>
<accession>A0AAD8AKL9</accession>
<dbReference type="AlphaFoldDB" id="A0AAD8AKL9"/>
<proteinExistence type="predicted"/>